<dbReference type="InterPro" id="IPR019786">
    <property type="entry name" value="Zinc_finger_PHD-type_CS"/>
</dbReference>
<comment type="subcellular location">
    <subcellularLocation>
        <location evidence="1">Nucleus</location>
    </subcellularLocation>
</comment>
<evidence type="ECO:0000256" key="8">
    <source>
        <dbReference type="PROSITE-ProRule" id="PRU00146"/>
    </source>
</evidence>
<dbReference type="InterPro" id="IPR011011">
    <property type="entry name" value="Znf_FYVE_PHD"/>
</dbReference>
<dbReference type="InterPro" id="IPR024610">
    <property type="entry name" value="ING_N_histone-binding"/>
</dbReference>
<dbReference type="PANTHER" id="PTHR10333">
    <property type="entry name" value="INHIBITOR OF GROWTH PROTEIN"/>
    <property type="match status" value="1"/>
</dbReference>
<evidence type="ECO:0000259" key="10">
    <source>
        <dbReference type="PROSITE" id="PS50016"/>
    </source>
</evidence>
<name>A0A0D1Z0B9_9PEZI</name>
<dbReference type="SUPFAM" id="SSF57903">
    <property type="entry name" value="FYVE/PHD zinc finger"/>
    <property type="match status" value="1"/>
</dbReference>
<feature type="compositionally biased region" description="Basic and acidic residues" evidence="9">
    <location>
        <begin position="484"/>
        <end position="502"/>
    </location>
</feature>
<feature type="compositionally biased region" description="Basic and acidic residues" evidence="9">
    <location>
        <begin position="627"/>
        <end position="641"/>
    </location>
</feature>
<accession>A0A0D1Z0B9</accession>
<feature type="binding site" evidence="7">
    <location>
        <position position="769"/>
    </location>
    <ligand>
        <name>Zn(2+)</name>
        <dbReference type="ChEBI" id="CHEBI:29105"/>
        <label>2</label>
    </ligand>
</feature>
<dbReference type="Gene3D" id="6.10.140.1740">
    <property type="match status" value="1"/>
</dbReference>
<comment type="similarity">
    <text evidence="2">Belongs to the ING family.</text>
</comment>
<reference evidence="11 12" key="1">
    <citation type="submission" date="2015-01" db="EMBL/GenBank/DDBJ databases">
        <title>The Genome Sequence of Ochroconis gallopava CBS43764.</title>
        <authorList>
            <consortium name="The Broad Institute Genomics Platform"/>
            <person name="Cuomo C."/>
            <person name="de Hoog S."/>
            <person name="Gorbushina A."/>
            <person name="Stielow B."/>
            <person name="Teixiera M."/>
            <person name="Abouelleil A."/>
            <person name="Chapman S.B."/>
            <person name="Priest M."/>
            <person name="Young S.K."/>
            <person name="Wortman J."/>
            <person name="Nusbaum C."/>
            <person name="Birren B."/>
        </authorList>
    </citation>
    <scope>NUCLEOTIDE SEQUENCE [LARGE SCALE GENOMIC DNA]</scope>
    <source>
        <strain evidence="11 12">CBS 43764</strain>
    </source>
</reference>
<feature type="compositionally biased region" description="Pro residues" evidence="9">
    <location>
        <begin position="132"/>
        <end position="144"/>
    </location>
</feature>
<evidence type="ECO:0000256" key="4">
    <source>
        <dbReference type="ARBA" id="ARBA00022771"/>
    </source>
</evidence>
<dbReference type="SMART" id="SM01408">
    <property type="entry name" value="ING"/>
    <property type="match status" value="1"/>
</dbReference>
<feature type="region of interest" description="Disordered" evidence="9">
    <location>
        <begin position="331"/>
        <end position="449"/>
    </location>
</feature>
<dbReference type="HOGENOM" id="CLU_009357_0_0_1"/>
<dbReference type="AlphaFoldDB" id="A0A0D1Z0B9"/>
<dbReference type="GO" id="GO:0005634">
    <property type="term" value="C:nucleus"/>
    <property type="evidence" value="ECO:0007669"/>
    <property type="project" value="UniProtKB-SubCell"/>
</dbReference>
<feature type="binding site" evidence="7">
    <location>
        <position position="756"/>
    </location>
    <ligand>
        <name>Zn(2+)</name>
        <dbReference type="ChEBI" id="CHEBI:29105"/>
        <label>1</label>
    </ligand>
</feature>
<feature type="binding site" evidence="7">
    <location>
        <position position="798"/>
    </location>
    <ligand>
        <name>Zn(2+)</name>
        <dbReference type="ChEBI" id="CHEBI:29105"/>
        <label>2</label>
    </ligand>
</feature>
<feature type="compositionally biased region" description="Basic and acidic residues" evidence="9">
    <location>
        <begin position="661"/>
        <end position="672"/>
    </location>
</feature>
<dbReference type="GO" id="GO:0004402">
    <property type="term" value="F:histone acetyltransferase activity"/>
    <property type="evidence" value="ECO:0007669"/>
    <property type="project" value="TreeGrafter"/>
</dbReference>
<evidence type="ECO:0000256" key="7">
    <source>
        <dbReference type="PIRSR" id="PIRSR628651-51"/>
    </source>
</evidence>
<dbReference type="InterPro" id="IPR019787">
    <property type="entry name" value="Znf_PHD-finger"/>
</dbReference>
<keyword evidence="3 7" id="KW-0479">Metal-binding</keyword>
<dbReference type="GeneID" id="27310836"/>
<dbReference type="InParanoid" id="A0A0D1Z0B9"/>
<dbReference type="InterPro" id="IPR001965">
    <property type="entry name" value="Znf_PHD"/>
</dbReference>
<feature type="binding site" evidence="7">
    <location>
        <position position="801"/>
    </location>
    <ligand>
        <name>Zn(2+)</name>
        <dbReference type="ChEBI" id="CHEBI:29105"/>
        <label>2</label>
    </ligand>
</feature>
<keyword evidence="12" id="KW-1185">Reference proteome</keyword>
<feature type="binding site" evidence="7">
    <location>
        <position position="780"/>
    </location>
    <ligand>
        <name>Zn(2+)</name>
        <dbReference type="ChEBI" id="CHEBI:29105"/>
        <label>1</label>
    </ligand>
</feature>
<feature type="region of interest" description="Disordered" evidence="9">
    <location>
        <begin position="128"/>
        <end position="244"/>
    </location>
</feature>
<feature type="compositionally biased region" description="Low complexity" evidence="9">
    <location>
        <begin position="544"/>
        <end position="559"/>
    </location>
</feature>
<evidence type="ECO:0000256" key="5">
    <source>
        <dbReference type="ARBA" id="ARBA00022833"/>
    </source>
</evidence>
<dbReference type="PROSITE" id="PS50016">
    <property type="entry name" value="ZF_PHD_2"/>
    <property type="match status" value="1"/>
</dbReference>
<keyword evidence="4 8" id="KW-0863">Zinc-finger</keyword>
<protein>
    <recommendedName>
        <fullName evidence="10">PHD-type domain-containing protein</fullName>
    </recommendedName>
</protein>
<evidence type="ECO:0000256" key="2">
    <source>
        <dbReference type="ARBA" id="ARBA00010210"/>
    </source>
</evidence>
<dbReference type="STRING" id="253628.A0A0D1Z0B9"/>
<feature type="compositionally biased region" description="Basic and acidic residues" evidence="9">
    <location>
        <begin position="426"/>
        <end position="437"/>
    </location>
</feature>
<evidence type="ECO:0000256" key="3">
    <source>
        <dbReference type="ARBA" id="ARBA00022723"/>
    </source>
</evidence>
<evidence type="ECO:0000256" key="9">
    <source>
        <dbReference type="SAM" id="MobiDB-lite"/>
    </source>
</evidence>
<gene>
    <name evidence="11" type="ORF">PV09_02863</name>
</gene>
<dbReference type="InterPro" id="IPR013083">
    <property type="entry name" value="Znf_RING/FYVE/PHD"/>
</dbReference>
<feature type="compositionally biased region" description="Low complexity" evidence="9">
    <location>
        <begin position="394"/>
        <end position="406"/>
    </location>
</feature>
<sequence>MVSSGDEMPDSHLSAHLSLGGELPDDPELHSVVTDFVDYTEYFPSDMIRSLTLIRNLDERYADATHQVHEYALQLGKPATDAAELRRKMSKALQQATIYREAACAEANRLADSAHRNRKRLALIKRKLQALPLPPSRDPTPVPVSPQTTRSRKEEKTPKLTLHIDGGRKKLKHRRILVPGEVLPPPSASDGAYTQSEESSGDEQESVVETIERRGRKSHNIKVPKTPKQPKQKAPKPLKVRVPGQGTNVHSQVAGISTSNALALLTPPPPDAKPGSKHQPWFKLTEYEMAFLRKTMKKNAVWTPSDTMIRRYLRDHKRGVEFYEKAKAEAEAKGEEFLDEDPYDPDKPTLGPGEVAPDAPSGQAQALENRGMRLNVAKKEKAQKRKEQAEKEAAAAAEAAKAAVEAEPTKKQSPSSVSSASSSPTQKDKGAKKEMKTTRSSKKKQGLEGATQSLDFLNNDLANLFSAGPSRLQDSITITIPGSSKKEPRSSRKRKREGEKDIVIPSVESSASKESAIPPGPKKLKINHPSLAPKPSSNSQKESPTPTRTTTITTTTTIPLAPAGSSPKKTSHKREPTPGPITAPTDVKAAPVQPTAAQSRPRRVSGGVRATIEPSDEDAGALSASSKEVRATETKDREMRPRSRGSITAGKAASAEPPSKPLRELREKRRASVVDAHPASDSAAPVSGSGAATGASRTTRANRRPAPGFVTDEADGKGKVSVGKRKAAPKKGNGKDRKDEIENGEDIIDPNEPRYCICGDVSWGTMVACENAECEKEWFHLDCVDLSEPPSRRQMWYCPECREKLKVFANGDPLVVEPIRRR</sequence>
<dbReference type="RefSeq" id="XP_016216281.1">
    <property type="nucleotide sequence ID" value="XM_016355975.1"/>
</dbReference>
<feature type="compositionally biased region" description="Low complexity" evidence="9">
    <location>
        <begin position="679"/>
        <end position="699"/>
    </location>
</feature>
<feature type="region of interest" description="Disordered" evidence="9">
    <location>
        <begin position="1"/>
        <end position="20"/>
    </location>
</feature>
<dbReference type="GO" id="GO:0006355">
    <property type="term" value="P:regulation of DNA-templated transcription"/>
    <property type="evidence" value="ECO:0007669"/>
    <property type="project" value="TreeGrafter"/>
</dbReference>
<feature type="binding site" evidence="7">
    <location>
        <position position="774"/>
    </location>
    <ligand>
        <name>Zn(2+)</name>
        <dbReference type="ChEBI" id="CHEBI:29105"/>
        <label>2</label>
    </ligand>
</feature>
<organism evidence="11 12">
    <name type="scientific">Verruconis gallopava</name>
    <dbReference type="NCBI Taxonomy" id="253628"/>
    <lineage>
        <taxon>Eukaryota</taxon>
        <taxon>Fungi</taxon>
        <taxon>Dikarya</taxon>
        <taxon>Ascomycota</taxon>
        <taxon>Pezizomycotina</taxon>
        <taxon>Dothideomycetes</taxon>
        <taxon>Pleosporomycetidae</taxon>
        <taxon>Venturiales</taxon>
        <taxon>Sympoventuriaceae</taxon>
        <taxon>Verruconis</taxon>
    </lineage>
</organism>
<feature type="binding site" evidence="7">
    <location>
        <position position="758"/>
    </location>
    <ligand>
        <name>Zn(2+)</name>
        <dbReference type="ChEBI" id="CHEBI:29105"/>
        <label>1</label>
    </ligand>
</feature>
<feature type="compositionally biased region" description="Low complexity" evidence="9">
    <location>
        <begin position="413"/>
        <end position="424"/>
    </location>
</feature>
<evidence type="ECO:0000256" key="6">
    <source>
        <dbReference type="ARBA" id="ARBA00023242"/>
    </source>
</evidence>
<feature type="region of interest" description="Disordered" evidence="9">
    <location>
        <begin position="466"/>
        <end position="746"/>
    </location>
</feature>
<dbReference type="Proteomes" id="UP000053259">
    <property type="component" value="Unassembled WGS sequence"/>
</dbReference>
<dbReference type="InterPro" id="IPR028651">
    <property type="entry name" value="ING_fam"/>
</dbReference>
<proteinExistence type="inferred from homology"/>
<keyword evidence="6" id="KW-0539">Nucleus</keyword>
<keyword evidence="5 7" id="KW-0862">Zinc</keyword>
<dbReference type="PANTHER" id="PTHR10333:SF94">
    <property type="entry name" value="FINGER DOMAIN PROTEIN, PUTATIVE (AFU_ORTHOLOGUE AFUA_3G11940)-RELATED"/>
    <property type="match status" value="1"/>
</dbReference>
<dbReference type="GO" id="GO:0008270">
    <property type="term" value="F:zinc ion binding"/>
    <property type="evidence" value="ECO:0007669"/>
    <property type="project" value="UniProtKB-KW"/>
</dbReference>
<dbReference type="PROSITE" id="PS01359">
    <property type="entry name" value="ZF_PHD_1"/>
    <property type="match status" value="1"/>
</dbReference>
<dbReference type="Gene3D" id="3.30.40.10">
    <property type="entry name" value="Zinc/RING finger domain, C3HC4 (zinc finger)"/>
    <property type="match status" value="1"/>
</dbReference>
<feature type="compositionally biased region" description="Basic and acidic residues" evidence="9">
    <location>
        <begin position="377"/>
        <end position="393"/>
    </location>
</feature>
<feature type="domain" description="PHD-type" evidence="10">
    <location>
        <begin position="753"/>
        <end position="804"/>
    </location>
</feature>
<dbReference type="GO" id="GO:0000123">
    <property type="term" value="C:histone acetyltransferase complex"/>
    <property type="evidence" value="ECO:0007669"/>
    <property type="project" value="TreeGrafter"/>
</dbReference>
<dbReference type="EMBL" id="KN847535">
    <property type="protein sequence ID" value="KIW06412.1"/>
    <property type="molecule type" value="Genomic_DNA"/>
</dbReference>
<evidence type="ECO:0000313" key="12">
    <source>
        <dbReference type="Proteomes" id="UP000053259"/>
    </source>
</evidence>
<dbReference type="OrthoDB" id="5411773at2759"/>
<evidence type="ECO:0000256" key="1">
    <source>
        <dbReference type="ARBA" id="ARBA00004123"/>
    </source>
</evidence>
<dbReference type="SMART" id="SM00249">
    <property type="entry name" value="PHD"/>
    <property type="match status" value="1"/>
</dbReference>
<feature type="compositionally biased region" description="Basic residues" evidence="9">
    <location>
        <begin position="228"/>
        <end position="239"/>
    </location>
</feature>
<evidence type="ECO:0000313" key="11">
    <source>
        <dbReference type="EMBL" id="KIW06412.1"/>
    </source>
</evidence>
<dbReference type="VEuPathDB" id="FungiDB:PV09_02863"/>
<feature type="binding site" evidence="7">
    <location>
        <position position="783"/>
    </location>
    <ligand>
        <name>Zn(2+)</name>
        <dbReference type="ChEBI" id="CHEBI:29105"/>
        <label>1</label>
    </ligand>
</feature>
<dbReference type="CDD" id="cd15505">
    <property type="entry name" value="PHD_ING"/>
    <property type="match status" value="1"/>
</dbReference>